<dbReference type="Proteomes" id="UP001324427">
    <property type="component" value="Unassembled WGS sequence"/>
</dbReference>
<gene>
    <name evidence="1" type="ORF">LTR36_000213</name>
</gene>
<sequence length="332" mass="36683">MSTANTCPILSLPVELRLHIYSFALLDNPTITIGSAELVGKHPDIIHRLYGGKRSPFSGIPQNHEPVVETGYNASLLCITNPAVIPLSSASTKLADETYEHPHTAHLSLLLVNKQIQEELSSHFKIPKNKDTSLFLQYPHGLHVCRTLTPHLLRQAKTVHIAGAYVSRTFCPARAACMGPRQPPPEALDVKLHGSVTPNSTAQLGDLIKSLFGPTPTHKLAKLEMRIYYPGDDSYSTVWGDDSSPTVIALRNINAGEVGIEVWRGRSGTGVYLTARPSEEKRRVVSTVWRKLDEGSMTEPKRGTWVVDPRWPQWEEDYEMSAGPKGDTIVTQ</sequence>
<keyword evidence="2" id="KW-1185">Reference proteome</keyword>
<organism evidence="1 2">
    <name type="scientific">Oleoguttula mirabilis</name>
    <dbReference type="NCBI Taxonomy" id="1507867"/>
    <lineage>
        <taxon>Eukaryota</taxon>
        <taxon>Fungi</taxon>
        <taxon>Dikarya</taxon>
        <taxon>Ascomycota</taxon>
        <taxon>Pezizomycotina</taxon>
        <taxon>Dothideomycetes</taxon>
        <taxon>Dothideomycetidae</taxon>
        <taxon>Mycosphaerellales</taxon>
        <taxon>Teratosphaeriaceae</taxon>
        <taxon>Oleoguttula</taxon>
    </lineage>
</organism>
<evidence type="ECO:0000313" key="2">
    <source>
        <dbReference type="Proteomes" id="UP001324427"/>
    </source>
</evidence>
<accession>A0AAV9K153</accession>
<evidence type="ECO:0000313" key="1">
    <source>
        <dbReference type="EMBL" id="KAK4550634.1"/>
    </source>
</evidence>
<dbReference type="AlphaFoldDB" id="A0AAV9K153"/>
<comment type="caution">
    <text evidence="1">The sequence shown here is derived from an EMBL/GenBank/DDBJ whole genome shotgun (WGS) entry which is preliminary data.</text>
</comment>
<proteinExistence type="predicted"/>
<protein>
    <submittedName>
        <fullName evidence="1">Uncharacterized protein</fullName>
    </submittedName>
</protein>
<dbReference type="EMBL" id="JAVFHQ010000001">
    <property type="protein sequence ID" value="KAK4550634.1"/>
    <property type="molecule type" value="Genomic_DNA"/>
</dbReference>
<name>A0AAV9K153_9PEZI</name>
<reference evidence="1 2" key="1">
    <citation type="submission" date="2021-11" db="EMBL/GenBank/DDBJ databases">
        <title>Black yeast isolated from Biological Soil Crust.</title>
        <authorList>
            <person name="Kurbessoian T."/>
        </authorList>
    </citation>
    <scope>NUCLEOTIDE SEQUENCE [LARGE SCALE GENOMIC DNA]</scope>
    <source>
        <strain evidence="1 2">CCFEE 5522</strain>
    </source>
</reference>